<evidence type="ECO:0000256" key="1">
    <source>
        <dbReference type="SAM" id="Phobius"/>
    </source>
</evidence>
<keyword evidence="3" id="KW-1185">Reference proteome</keyword>
<reference evidence="2 3" key="1">
    <citation type="submission" date="2020-08" db="EMBL/GenBank/DDBJ databases">
        <title>Plant Genome Project.</title>
        <authorList>
            <person name="Zhang R.-G."/>
        </authorList>
    </citation>
    <scope>NUCLEOTIDE SEQUENCE [LARGE SCALE GENOMIC DNA]</scope>
    <source>
        <tissue evidence="2">Rhizome</tissue>
    </source>
</reference>
<name>A0A8J5LQ59_ZINOF</name>
<dbReference type="EMBL" id="JACMSC010000005">
    <property type="protein sequence ID" value="KAG6521040.1"/>
    <property type="molecule type" value="Genomic_DNA"/>
</dbReference>
<dbReference type="SUPFAM" id="SSF103473">
    <property type="entry name" value="MFS general substrate transporter"/>
    <property type="match status" value="1"/>
</dbReference>
<evidence type="ECO:0000313" key="3">
    <source>
        <dbReference type="Proteomes" id="UP000734854"/>
    </source>
</evidence>
<dbReference type="Proteomes" id="UP000734854">
    <property type="component" value="Unassembled WGS sequence"/>
</dbReference>
<keyword evidence="1" id="KW-0812">Transmembrane</keyword>
<feature type="transmembrane region" description="Helical" evidence="1">
    <location>
        <begin position="52"/>
        <end position="73"/>
    </location>
</feature>
<evidence type="ECO:0000313" key="2">
    <source>
        <dbReference type="EMBL" id="KAG6521040.1"/>
    </source>
</evidence>
<dbReference type="Gene3D" id="1.20.1250.20">
    <property type="entry name" value="MFS general substrate transporter like domains"/>
    <property type="match status" value="1"/>
</dbReference>
<keyword evidence="1" id="KW-0472">Membrane</keyword>
<dbReference type="AlphaFoldDB" id="A0A8J5LQ59"/>
<proteinExistence type="predicted"/>
<keyword evidence="1" id="KW-1133">Transmembrane helix</keyword>
<accession>A0A8J5LQ59</accession>
<feature type="transmembrane region" description="Helical" evidence="1">
    <location>
        <begin position="6"/>
        <end position="24"/>
    </location>
</feature>
<organism evidence="2 3">
    <name type="scientific">Zingiber officinale</name>
    <name type="common">Ginger</name>
    <name type="synonym">Amomum zingiber</name>
    <dbReference type="NCBI Taxonomy" id="94328"/>
    <lineage>
        <taxon>Eukaryota</taxon>
        <taxon>Viridiplantae</taxon>
        <taxon>Streptophyta</taxon>
        <taxon>Embryophyta</taxon>
        <taxon>Tracheophyta</taxon>
        <taxon>Spermatophyta</taxon>
        <taxon>Magnoliopsida</taxon>
        <taxon>Liliopsida</taxon>
        <taxon>Zingiberales</taxon>
        <taxon>Zingiberaceae</taxon>
        <taxon>Zingiber</taxon>
    </lineage>
</organism>
<dbReference type="InterPro" id="IPR036259">
    <property type="entry name" value="MFS_trans_sf"/>
</dbReference>
<sequence>MVLCSIASGLSFGALGVITSLYFIRFWHDFGIDRGYPFSTTITREYANKKTCGAFIAIVFTMQGLGIIVFATFKNRFQAPPSGCFKFGLRPVGGEEREGGSSGHIEGFADGDQGAGEGGADYVVQHLLTLLAPPYNAPGEHHLHLIGGDLPGAPSLDMPRDLGSDRAIYNLNTPRGPKADPLLAISLLSFFINIGEHYNFGAIGEYLNKHVDYRMLFEIIFFFQRRCTMGPLPPLTTVSSCPLLGTTPSSSGISPRTPPRYP</sequence>
<protein>
    <submittedName>
        <fullName evidence="2">Uncharacterized protein</fullName>
    </submittedName>
</protein>
<comment type="caution">
    <text evidence="2">The sequence shown here is derived from an EMBL/GenBank/DDBJ whole genome shotgun (WGS) entry which is preliminary data.</text>
</comment>
<gene>
    <name evidence="2" type="ORF">ZIOFF_018106</name>
</gene>